<organism evidence="1 2">
    <name type="scientific">Candidatus Desulfolinea nitratireducens</name>
    <dbReference type="NCBI Taxonomy" id="2841698"/>
    <lineage>
        <taxon>Bacteria</taxon>
        <taxon>Bacillati</taxon>
        <taxon>Chloroflexota</taxon>
        <taxon>Anaerolineae</taxon>
        <taxon>Anaerolineales</taxon>
        <taxon>Anaerolineales incertae sedis</taxon>
        <taxon>Candidatus Desulfolinea</taxon>
    </lineage>
</organism>
<dbReference type="AlphaFoldDB" id="A0A8J6TEI2"/>
<sequence>MTTLKEIIPLLQEFPEEEKGKILSQAEQYDGLLAKLPKAAELGGAEEKIEAGILALNGASGAGQSYVIKRVEKLLSEKSLTLPRIYLLGTRSPRPDEGHKNPYIFAQEVTDGFQDIYNPDLFYPHKEIYYRYQSRPGADNAILLADMQAARKKIMYLETVIPTLLYLRENEISGIPPWKDHLKIIYLAAPSGHEWVFRLLNREPQRLVEEKYRGTLLGRFSSSLEDMQLAAEKKIPCVLNHYGLAEQAAQEILSAWGI</sequence>
<comment type="caution">
    <text evidence="1">The sequence shown here is derived from an EMBL/GenBank/DDBJ whole genome shotgun (WGS) entry which is preliminary data.</text>
</comment>
<accession>A0A8J6TEI2</accession>
<dbReference type="SUPFAM" id="SSF52540">
    <property type="entry name" value="P-loop containing nucleoside triphosphate hydrolases"/>
    <property type="match status" value="1"/>
</dbReference>
<gene>
    <name evidence="1" type="ORF">H8E29_08130</name>
</gene>
<name>A0A8J6TEI2_9CHLR</name>
<proteinExistence type="predicted"/>
<dbReference type="Gene3D" id="3.40.50.300">
    <property type="entry name" value="P-loop containing nucleotide triphosphate hydrolases"/>
    <property type="match status" value="1"/>
</dbReference>
<protein>
    <submittedName>
        <fullName evidence="1">Uncharacterized protein</fullName>
    </submittedName>
</protein>
<dbReference type="InterPro" id="IPR027417">
    <property type="entry name" value="P-loop_NTPase"/>
</dbReference>
<evidence type="ECO:0000313" key="1">
    <source>
        <dbReference type="EMBL" id="MBC8335216.1"/>
    </source>
</evidence>
<evidence type="ECO:0000313" key="2">
    <source>
        <dbReference type="Proteomes" id="UP000614469"/>
    </source>
</evidence>
<dbReference type="Gene3D" id="3.30.63.10">
    <property type="entry name" value="Guanylate Kinase phosphate binding domain"/>
    <property type="match status" value="1"/>
</dbReference>
<reference evidence="1 2" key="1">
    <citation type="submission" date="2020-08" db="EMBL/GenBank/DDBJ databases">
        <title>Bridging the membrane lipid divide: bacteria of the FCB group superphylum have the potential to synthesize archaeal ether lipids.</title>
        <authorList>
            <person name="Villanueva L."/>
            <person name="Von Meijenfeldt F.A.B."/>
            <person name="Westbye A.B."/>
            <person name="Yadav S."/>
            <person name="Hopmans E.C."/>
            <person name="Dutilh B.E."/>
            <person name="Sinninghe Damste J.S."/>
        </authorList>
    </citation>
    <scope>NUCLEOTIDE SEQUENCE [LARGE SCALE GENOMIC DNA]</scope>
    <source>
        <strain evidence="1">NIOZ-UU36</strain>
    </source>
</reference>
<dbReference type="EMBL" id="JACNJN010000095">
    <property type="protein sequence ID" value="MBC8335216.1"/>
    <property type="molecule type" value="Genomic_DNA"/>
</dbReference>
<dbReference type="Proteomes" id="UP000614469">
    <property type="component" value="Unassembled WGS sequence"/>
</dbReference>